<comment type="subcellular location">
    <subcellularLocation>
        <location evidence="2">Cell membrane</location>
        <topology evidence="2">Multi-pass membrane protein</topology>
    </subcellularLocation>
</comment>
<sequence length="577" mass="63002">MTRAGRSRLSLALRRLRLRWTRVTQPVLGPFRARWRRSLMVRTMTITGLVTGFVVLVSGVFILTSIGGDLYAARRDQSLQDSARATLAAQRLIDASDASDRSALSTLVGNVRRTVQDASASQMVYLRRQPGQAPLPEAPPPSTTNPVLVDAVTPELSRALVTDEQPQHWQAVTFVAEDGTPSVGIVVASSLTLPAGAGVYDLFIGYNLDDTRQTLAFIQRTLFIAAAAMMAFIGVLVWIMTRIVFRPIRAAAAASRRLAAGESDARMSRQNDEHFDMLSDGFNDMADTLHTRIQELDTLSEMQQRFVSDVSHELRTPLTTIRLASQVLQSSSGGLEPGQQRAVEVLGTQIDRFESLLADLLEISRYDAGRVTLETEPTGLVSLVEEVVEGLRPLSDSVIEVRPLGGYVTIDVDARRIRRVISNLVGNAIEHGEGEPVIVTIDSNASAVAVTVRDSGVGMREEDLEHVFDRFWRADPSRKRTLGGTGLGLAIAREDATVHGGVLEAWSRLGFGSVFRLTLPRGEGVRSFVSPLTLVPEEILAEEGDPKATGGWLRRPRLWSSRSEGSGAGPRPKEGRR</sequence>
<dbReference type="GO" id="GO:0005524">
    <property type="term" value="F:ATP binding"/>
    <property type="evidence" value="ECO:0007669"/>
    <property type="project" value="UniProtKB-KW"/>
</dbReference>
<evidence type="ECO:0000256" key="7">
    <source>
        <dbReference type="ARBA" id="ARBA00022692"/>
    </source>
</evidence>
<gene>
    <name evidence="19" type="ORF">J4H91_08430</name>
</gene>
<reference evidence="19" key="1">
    <citation type="submission" date="2021-03" db="EMBL/GenBank/DDBJ databases">
        <title>Leucobacter chromiisoli sp. nov., isolated from chromium-containing soil of chemical plant.</title>
        <authorList>
            <person name="Xu Z."/>
        </authorList>
    </citation>
    <scope>NUCLEOTIDE SEQUENCE</scope>
    <source>
        <strain evidence="19">A2</strain>
    </source>
</reference>
<evidence type="ECO:0000256" key="2">
    <source>
        <dbReference type="ARBA" id="ARBA00004651"/>
    </source>
</evidence>
<keyword evidence="8" id="KW-0547">Nucleotide-binding</keyword>
<evidence type="ECO:0000256" key="13">
    <source>
        <dbReference type="ARBA" id="ARBA00023136"/>
    </source>
</evidence>
<comment type="caution">
    <text evidence="19">The sequence shown here is derived from an EMBL/GenBank/DDBJ whole genome shotgun (WGS) entry which is preliminary data.</text>
</comment>
<evidence type="ECO:0000256" key="8">
    <source>
        <dbReference type="ARBA" id="ARBA00022741"/>
    </source>
</evidence>
<dbReference type="InterPro" id="IPR036097">
    <property type="entry name" value="HisK_dim/P_sf"/>
</dbReference>
<feature type="region of interest" description="Disordered" evidence="15">
    <location>
        <begin position="545"/>
        <end position="577"/>
    </location>
</feature>
<dbReference type="InterPro" id="IPR003594">
    <property type="entry name" value="HATPase_dom"/>
</dbReference>
<evidence type="ECO:0000256" key="16">
    <source>
        <dbReference type="SAM" id="Phobius"/>
    </source>
</evidence>
<dbReference type="InterPro" id="IPR047669">
    <property type="entry name" value="MtrAB_MtrB"/>
</dbReference>
<dbReference type="Gene3D" id="1.10.287.130">
    <property type="match status" value="1"/>
</dbReference>
<accession>A0A939RWS1</accession>
<dbReference type="SMART" id="SM00304">
    <property type="entry name" value="HAMP"/>
    <property type="match status" value="1"/>
</dbReference>
<dbReference type="SUPFAM" id="SSF55874">
    <property type="entry name" value="ATPase domain of HSP90 chaperone/DNA topoisomerase II/histidine kinase"/>
    <property type="match status" value="1"/>
</dbReference>
<evidence type="ECO:0000256" key="14">
    <source>
        <dbReference type="ARBA" id="ARBA00035305"/>
    </source>
</evidence>
<dbReference type="EMBL" id="JAGDYL010000012">
    <property type="protein sequence ID" value="MBO1805342.1"/>
    <property type="molecule type" value="Genomic_DNA"/>
</dbReference>
<feature type="domain" description="HAMP" evidence="18">
    <location>
        <begin position="242"/>
        <end position="294"/>
    </location>
</feature>
<keyword evidence="7 16" id="KW-0812">Transmembrane</keyword>
<dbReference type="InterPro" id="IPR003661">
    <property type="entry name" value="HisK_dim/P_dom"/>
</dbReference>
<dbReference type="InterPro" id="IPR005467">
    <property type="entry name" value="His_kinase_dom"/>
</dbReference>
<dbReference type="PROSITE" id="PS50109">
    <property type="entry name" value="HIS_KIN"/>
    <property type="match status" value="1"/>
</dbReference>
<dbReference type="FunFam" id="1.10.287.130:FF:000010">
    <property type="entry name" value="Two-component sensor histidine kinase"/>
    <property type="match status" value="1"/>
</dbReference>
<protein>
    <recommendedName>
        <fullName evidence="14">Sensor histidine kinase MtrB</fullName>
        <ecNumber evidence="3">2.7.13.3</ecNumber>
    </recommendedName>
</protein>
<dbReference type="Gene3D" id="6.10.340.10">
    <property type="match status" value="1"/>
</dbReference>
<dbReference type="GO" id="GO:0005886">
    <property type="term" value="C:plasma membrane"/>
    <property type="evidence" value="ECO:0007669"/>
    <property type="project" value="UniProtKB-SubCell"/>
</dbReference>
<name>A0A939RWS1_9MICO</name>
<evidence type="ECO:0000256" key="1">
    <source>
        <dbReference type="ARBA" id="ARBA00000085"/>
    </source>
</evidence>
<evidence type="ECO:0000313" key="19">
    <source>
        <dbReference type="EMBL" id="MBO1805342.1"/>
    </source>
</evidence>
<evidence type="ECO:0000313" key="20">
    <source>
        <dbReference type="Proteomes" id="UP000664398"/>
    </source>
</evidence>
<keyword evidence="4" id="KW-1003">Cell membrane</keyword>
<evidence type="ECO:0000256" key="12">
    <source>
        <dbReference type="ARBA" id="ARBA00023012"/>
    </source>
</evidence>
<dbReference type="SMART" id="SM00388">
    <property type="entry name" value="HisKA"/>
    <property type="match status" value="1"/>
</dbReference>
<comment type="catalytic activity">
    <reaction evidence="1">
        <text>ATP + protein L-histidine = ADP + protein N-phospho-L-histidine.</text>
        <dbReference type="EC" id="2.7.13.3"/>
    </reaction>
</comment>
<keyword evidence="12" id="KW-0902">Two-component regulatory system</keyword>
<dbReference type="CDD" id="cd00075">
    <property type="entry name" value="HATPase"/>
    <property type="match status" value="1"/>
</dbReference>
<organism evidence="19 20">
    <name type="scientific">Leucobacter ruminantium</name>
    <dbReference type="NCBI Taxonomy" id="1289170"/>
    <lineage>
        <taxon>Bacteria</taxon>
        <taxon>Bacillati</taxon>
        <taxon>Actinomycetota</taxon>
        <taxon>Actinomycetes</taxon>
        <taxon>Micrococcales</taxon>
        <taxon>Microbacteriaceae</taxon>
        <taxon>Leucobacter</taxon>
    </lineage>
</organism>
<dbReference type="InterPro" id="IPR004358">
    <property type="entry name" value="Sig_transdc_His_kin-like_C"/>
</dbReference>
<evidence type="ECO:0000256" key="15">
    <source>
        <dbReference type="SAM" id="MobiDB-lite"/>
    </source>
</evidence>
<dbReference type="SUPFAM" id="SSF47384">
    <property type="entry name" value="Homodimeric domain of signal transducing histidine kinase"/>
    <property type="match status" value="1"/>
</dbReference>
<evidence type="ECO:0000256" key="9">
    <source>
        <dbReference type="ARBA" id="ARBA00022777"/>
    </source>
</evidence>
<dbReference type="FunFam" id="3.30.565.10:FF:000013">
    <property type="entry name" value="Two-component sensor histidine kinase"/>
    <property type="match status" value="1"/>
</dbReference>
<dbReference type="InterPro" id="IPR036890">
    <property type="entry name" value="HATPase_C_sf"/>
</dbReference>
<dbReference type="PROSITE" id="PS50885">
    <property type="entry name" value="HAMP"/>
    <property type="match status" value="1"/>
</dbReference>
<evidence type="ECO:0000259" key="18">
    <source>
        <dbReference type="PROSITE" id="PS50885"/>
    </source>
</evidence>
<keyword evidence="9 19" id="KW-0418">Kinase</keyword>
<evidence type="ECO:0000259" key="17">
    <source>
        <dbReference type="PROSITE" id="PS50109"/>
    </source>
</evidence>
<keyword evidence="10" id="KW-0067">ATP-binding</keyword>
<dbReference type="PRINTS" id="PR00344">
    <property type="entry name" value="BCTRLSENSOR"/>
</dbReference>
<dbReference type="SUPFAM" id="SSF158472">
    <property type="entry name" value="HAMP domain-like"/>
    <property type="match status" value="1"/>
</dbReference>
<dbReference type="Proteomes" id="UP000664398">
    <property type="component" value="Unassembled WGS sequence"/>
</dbReference>
<keyword evidence="13 16" id="KW-0472">Membrane</keyword>
<keyword evidence="11 16" id="KW-1133">Transmembrane helix</keyword>
<dbReference type="CDD" id="cd00082">
    <property type="entry name" value="HisKA"/>
    <property type="match status" value="1"/>
</dbReference>
<keyword evidence="6" id="KW-0808">Transferase</keyword>
<dbReference type="InterPro" id="IPR050736">
    <property type="entry name" value="Sensor_HK_Regulatory"/>
</dbReference>
<dbReference type="SMART" id="SM00387">
    <property type="entry name" value="HATPase_c"/>
    <property type="match status" value="1"/>
</dbReference>
<proteinExistence type="predicted"/>
<dbReference type="GO" id="GO:0000155">
    <property type="term" value="F:phosphorelay sensor kinase activity"/>
    <property type="evidence" value="ECO:0007669"/>
    <property type="project" value="InterPro"/>
</dbReference>
<dbReference type="EC" id="2.7.13.3" evidence="3"/>
<evidence type="ECO:0000256" key="4">
    <source>
        <dbReference type="ARBA" id="ARBA00022475"/>
    </source>
</evidence>
<evidence type="ECO:0000256" key="3">
    <source>
        <dbReference type="ARBA" id="ARBA00012438"/>
    </source>
</evidence>
<keyword evidence="20" id="KW-1185">Reference proteome</keyword>
<dbReference type="Gene3D" id="3.30.565.10">
    <property type="entry name" value="Histidine kinase-like ATPase, C-terminal domain"/>
    <property type="match status" value="1"/>
</dbReference>
<evidence type="ECO:0000256" key="6">
    <source>
        <dbReference type="ARBA" id="ARBA00022679"/>
    </source>
</evidence>
<feature type="domain" description="Histidine kinase" evidence="17">
    <location>
        <begin position="309"/>
        <end position="523"/>
    </location>
</feature>
<dbReference type="Pfam" id="PF02518">
    <property type="entry name" value="HATPase_c"/>
    <property type="match status" value="1"/>
</dbReference>
<evidence type="ECO:0000256" key="11">
    <source>
        <dbReference type="ARBA" id="ARBA00022989"/>
    </source>
</evidence>
<dbReference type="Pfam" id="PF00512">
    <property type="entry name" value="HisKA"/>
    <property type="match status" value="1"/>
</dbReference>
<dbReference type="NCBIfam" id="NF040691">
    <property type="entry name" value="MtrAB_MtrB"/>
    <property type="match status" value="1"/>
</dbReference>
<dbReference type="RefSeq" id="WP_208045820.1">
    <property type="nucleotide sequence ID" value="NZ_JAGDYL010000012.1"/>
</dbReference>
<feature type="transmembrane region" description="Helical" evidence="16">
    <location>
        <begin position="44"/>
        <end position="66"/>
    </location>
</feature>
<dbReference type="PANTHER" id="PTHR43711">
    <property type="entry name" value="TWO-COMPONENT HISTIDINE KINASE"/>
    <property type="match status" value="1"/>
</dbReference>
<evidence type="ECO:0000256" key="5">
    <source>
        <dbReference type="ARBA" id="ARBA00022553"/>
    </source>
</evidence>
<feature type="transmembrane region" description="Helical" evidence="16">
    <location>
        <begin position="217"/>
        <end position="239"/>
    </location>
</feature>
<dbReference type="InterPro" id="IPR003660">
    <property type="entry name" value="HAMP_dom"/>
</dbReference>
<evidence type="ECO:0000256" key="10">
    <source>
        <dbReference type="ARBA" id="ARBA00022840"/>
    </source>
</evidence>
<dbReference type="AlphaFoldDB" id="A0A939RWS1"/>
<keyword evidence="5" id="KW-0597">Phosphoprotein</keyword>
<dbReference type="PANTHER" id="PTHR43711:SF1">
    <property type="entry name" value="HISTIDINE KINASE 1"/>
    <property type="match status" value="1"/>
</dbReference>